<protein>
    <recommendedName>
        <fullName evidence="3">WD40 repeat domain-containing protein</fullName>
    </recommendedName>
</protein>
<name>A0A6I4ZTH2_9BACI</name>
<evidence type="ECO:0008006" key="3">
    <source>
        <dbReference type="Google" id="ProtNLM"/>
    </source>
</evidence>
<accession>A0A6I4ZTH2</accession>
<evidence type="ECO:0000313" key="1">
    <source>
        <dbReference type="EMBL" id="MYL32474.1"/>
    </source>
</evidence>
<dbReference type="RefSeq" id="WP_160847757.1">
    <property type="nucleotide sequence ID" value="NZ_WMEU01000001.1"/>
</dbReference>
<dbReference type="Proteomes" id="UP000468638">
    <property type="component" value="Unassembled WGS sequence"/>
</dbReference>
<dbReference type="AlphaFoldDB" id="A0A6I4ZTH2"/>
<organism evidence="1 2">
    <name type="scientific">Pontibacillus yanchengensis</name>
    <dbReference type="NCBI Taxonomy" id="462910"/>
    <lineage>
        <taxon>Bacteria</taxon>
        <taxon>Bacillati</taxon>
        <taxon>Bacillota</taxon>
        <taxon>Bacilli</taxon>
        <taxon>Bacillales</taxon>
        <taxon>Bacillaceae</taxon>
        <taxon>Pontibacillus</taxon>
    </lineage>
</organism>
<sequence length="212" mass="24269">MLEKQNSGKWSLVKTEGVEPKEKPFGAGMHEFSGNTFSLKRTDKKKYLFKSNDVEKELSVSAAIYEAYELHGELVVRIGNRTIAFFDTNMKKIQEIKEKENIGGIAPGENSLFISLKGEVKGYSYQGELQWKYSSIPKPYGNQQYWVPSRQCYIWSVHNDIEHIVATISEKGEIINSQSFGSKEYHRDMIISPQNQCFIAQTNGSIECYEMQ</sequence>
<gene>
    <name evidence="1" type="ORF">GLW05_02490</name>
</gene>
<comment type="caution">
    <text evidence="1">The sequence shown here is derived from an EMBL/GenBank/DDBJ whole genome shotgun (WGS) entry which is preliminary data.</text>
</comment>
<reference evidence="1 2" key="1">
    <citation type="submission" date="2019-11" db="EMBL/GenBank/DDBJ databases">
        <title>Genome sequences of 17 halophilic strains isolated from different environments.</title>
        <authorList>
            <person name="Furrow R.E."/>
        </authorList>
    </citation>
    <scope>NUCLEOTIDE SEQUENCE [LARGE SCALE GENOMIC DNA]</scope>
    <source>
        <strain evidence="1 2">22514_16_FS</strain>
    </source>
</reference>
<dbReference type="EMBL" id="WMEQ01000001">
    <property type="protein sequence ID" value="MYL32474.1"/>
    <property type="molecule type" value="Genomic_DNA"/>
</dbReference>
<proteinExistence type="predicted"/>
<evidence type="ECO:0000313" key="2">
    <source>
        <dbReference type="Proteomes" id="UP000468638"/>
    </source>
</evidence>